<dbReference type="Proteomes" id="UP000615796">
    <property type="component" value="Unassembled WGS sequence"/>
</dbReference>
<comment type="caution">
    <text evidence="2">The sequence shown here is derived from an EMBL/GenBank/DDBJ whole genome shotgun (WGS) entry which is preliminary data.</text>
</comment>
<keyword evidence="3" id="KW-1185">Reference proteome</keyword>
<organism evidence="2 3">
    <name type="scientific">Vibrio metschnikovii</name>
    <dbReference type="NCBI Taxonomy" id="28172"/>
    <lineage>
        <taxon>Bacteria</taxon>
        <taxon>Pseudomonadati</taxon>
        <taxon>Pseudomonadota</taxon>
        <taxon>Gammaproteobacteria</taxon>
        <taxon>Vibrionales</taxon>
        <taxon>Vibrionaceae</taxon>
        <taxon>Vibrio</taxon>
    </lineage>
</organism>
<reference evidence="2" key="1">
    <citation type="submission" date="2020-08" db="EMBL/GenBank/DDBJ databases">
        <title>Genome Sequencing and Pan-Genome Analysis of Migratory bird Vibrio Strains, Inner Mongolia.</title>
        <authorList>
            <person name="Zheng L."/>
        </authorList>
    </citation>
    <scope>NUCLEOTIDE SEQUENCE</scope>
    <source>
        <strain evidence="2">M13F</strain>
    </source>
</reference>
<name>A0A9X0RBH6_VIBME</name>
<gene>
    <name evidence="2" type="ORF">H8Q88_15290</name>
</gene>
<feature type="domain" description="Response receiver" evidence="1">
    <location>
        <begin position="18"/>
        <end position="194"/>
    </location>
</feature>
<evidence type="ECO:0000313" key="2">
    <source>
        <dbReference type="EMBL" id="MBC5852271.1"/>
    </source>
</evidence>
<evidence type="ECO:0000259" key="1">
    <source>
        <dbReference type="Pfam" id="PF19192"/>
    </source>
</evidence>
<dbReference type="AlphaFoldDB" id="A0A9X0RBH6"/>
<accession>A0A9X0RBH6</accession>
<sequence length="634" mass="72529">MPELYRNKIVEAFRDNAIRSVLLIDDEYLPFEKLVSAHTSFQEQLKSISNNPQAGIEKVETVYQAKLSQLRTMLEQASGSLMRSEVAKGFVSFFHNKKLICDVEDGTEMLDRDKVRKSDLIVLDYYLQNTDVTANPAEFSLKLIDELSESKHMNIVVVYTKEDLDSVWFEVATTLRGSHENNEADFFSNQALTRAWQNNHTDWEDEWEHIGSKDIYDKFLKSEHDIAALTQDLQEVCDEKGLESPETNHVEWLLEQSIRGYNKNNCPISNFEIHGKRKKWLQAGDVFVVFCSKDTGEGEQRRDTTPAEVWDLIQETLIDWYPSFYRVVTSELQNQVEDANLSMEKVLTAGNTEQIAALWGVLRVEDSLREQASKELLNNLLNDVVDKIQTSSELLGFIKETANSVDDDLPEFISFENKVRHQNYLQNIVASASKNLKIPEEKVTKKFRGQVLHAYNEQLSIEKELPDHISTGVILKDTEEDSYYLCIAPSCNTVPKQTTGEVAKRMTPHRPMRFIRMANVTNKLLDKLKIAHQSDVIFVSDNGERLALGIYESNDVPTIEQGVVVHHDTALIASGETKDVQFLMTNPETLLLEVVTRKFKLVAKLRPAFASRYQNYQIQYEARIGVDLVSANMK</sequence>
<dbReference type="Pfam" id="PF19192">
    <property type="entry name" value="Response_reg_2"/>
    <property type="match status" value="1"/>
</dbReference>
<proteinExistence type="predicted"/>
<protein>
    <recommendedName>
        <fullName evidence="1">Response receiver domain-containing protein</fullName>
    </recommendedName>
</protein>
<dbReference type="InterPro" id="IPR043834">
    <property type="entry name" value="REC"/>
</dbReference>
<dbReference type="RefSeq" id="WP_187026773.1">
    <property type="nucleotide sequence ID" value="NZ_JACRUP010000012.1"/>
</dbReference>
<dbReference type="EMBL" id="JACRUP010000012">
    <property type="protein sequence ID" value="MBC5852271.1"/>
    <property type="molecule type" value="Genomic_DNA"/>
</dbReference>
<evidence type="ECO:0000313" key="3">
    <source>
        <dbReference type="Proteomes" id="UP000615796"/>
    </source>
</evidence>